<dbReference type="AlphaFoldDB" id="A0A251VND4"/>
<evidence type="ECO:0000256" key="6">
    <source>
        <dbReference type="SAM" id="MobiDB-lite"/>
    </source>
</evidence>
<sequence length="396" mass="42587">MAMQTSGNESPNIFMQEDEIPYCLHYPLLHDNSFQTYLSNNDFLYPTPPLSAPAYLPPPVGPPVPSTSSKVTPEVRPSTIVASESRVSRLLDKPAPVSTSCGAGAGAGTGTGRDRDIETCEMSVSVTSSPGSSGLGEGSGMEASAEKATPRIDGRKRKLRDTDGDDAEKDVEFGYHENKQSHGGSTSTKRPRSAEIHNLSERRRRDRINEKMKALQELIPRCNKTDKASMLDEAIEYLKSLQMQVNMMSMGCSMAPMMFLGVQPHMPPMGMGMGMGTGMNHAMFPYPVIPPGQPLPNPAVVAATAAAHLSPAFPAPGFNMTPIPVPGPTPNLMNSLTLNSQNQPHVLGFADPFQQYHGPHQTQLPLPQNRGMSPIAAKLSSSKDATNPDIITKPVE</sequence>
<evidence type="ECO:0000256" key="1">
    <source>
        <dbReference type="ARBA" id="ARBA00004123"/>
    </source>
</evidence>
<proteinExistence type="predicted"/>
<feature type="compositionally biased region" description="Low complexity" evidence="6">
    <location>
        <begin position="123"/>
        <end position="132"/>
    </location>
</feature>
<feature type="compositionally biased region" description="Basic and acidic residues" evidence="6">
    <location>
        <begin position="192"/>
        <end position="206"/>
    </location>
</feature>
<evidence type="ECO:0000259" key="7">
    <source>
        <dbReference type="PROSITE" id="PS50888"/>
    </source>
</evidence>
<dbReference type="InterPro" id="IPR011598">
    <property type="entry name" value="bHLH_dom"/>
</dbReference>
<evidence type="ECO:0000313" key="9">
    <source>
        <dbReference type="Proteomes" id="UP000215914"/>
    </source>
</evidence>
<dbReference type="Gene3D" id="4.10.280.10">
    <property type="entry name" value="Helix-loop-helix DNA-binding domain"/>
    <property type="match status" value="1"/>
</dbReference>
<keyword evidence="9" id="KW-1185">Reference proteome</keyword>
<dbReference type="InterPro" id="IPR036638">
    <property type="entry name" value="HLH_DNA-bd_sf"/>
</dbReference>
<evidence type="ECO:0000313" key="8">
    <source>
        <dbReference type="EMBL" id="OTG37068.1"/>
    </source>
</evidence>
<evidence type="ECO:0000256" key="5">
    <source>
        <dbReference type="ARBA" id="ARBA00023242"/>
    </source>
</evidence>
<feature type="compositionally biased region" description="Basic and acidic residues" evidence="6">
    <location>
        <begin position="144"/>
        <end position="153"/>
    </location>
</feature>
<dbReference type="GO" id="GO:0003677">
    <property type="term" value="F:DNA binding"/>
    <property type="evidence" value="ECO:0007669"/>
    <property type="project" value="UniProtKB-KW"/>
</dbReference>
<dbReference type="CDD" id="cd11445">
    <property type="entry name" value="bHLH_AtPIF_like"/>
    <property type="match status" value="1"/>
</dbReference>
<dbReference type="GO" id="GO:0005634">
    <property type="term" value="C:nucleus"/>
    <property type="evidence" value="ECO:0000318"/>
    <property type="project" value="GO_Central"/>
</dbReference>
<keyword evidence="3" id="KW-0238">DNA-binding</keyword>
<keyword evidence="5" id="KW-0539">Nucleus</keyword>
<name>A0A251VND4_HELAN</name>
<dbReference type="STRING" id="4232.A0A251VND4"/>
<feature type="region of interest" description="Disordered" evidence="6">
    <location>
        <begin position="56"/>
        <end position="78"/>
    </location>
</feature>
<feature type="compositionally biased region" description="Basic and acidic residues" evidence="6">
    <location>
        <begin position="170"/>
        <end position="180"/>
    </location>
</feature>
<dbReference type="EMBL" id="CM007890">
    <property type="protein sequence ID" value="OTG37068.1"/>
    <property type="molecule type" value="Genomic_DNA"/>
</dbReference>
<dbReference type="InterPro" id="IPR047265">
    <property type="entry name" value="PIF1-like_bHLH"/>
</dbReference>
<accession>A0A251VND4</accession>
<reference evidence="9" key="1">
    <citation type="journal article" date="2017" name="Nature">
        <title>The sunflower genome provides insights into oil metabolism, flowering and Asterid evolution.</title>
        <authorList>
            <person name="Badouin H."/>
            <person name="Gouzy J."/>
            <person name="Grassa C.J."/>
            <person name="Murat F."/>
            <person name="Staton S.E."/>
            <person name="Cottret L."/>
            <person name="Lelandais-Briere C."/>
            <person name="Owens G.L."/>
            <person name="Carrere S."/>
            <person name="Mayjonade B."/>
            <person name="Legrand L."/>
            <person name="Gill N."/>
            <person name="Kane N.C."/>
            <person name="Bowers J.E."/>
            <person name="Hubner S."/>
            <person name="Bellec A."/>
            <person name="Berard A."/>
            <person name="Berges H."/>
            <person name="Blanchet N."/>
            <person name="Boniface M.C."/>
            <person name="Brunel D."/>
            <person name="Catrice O."/>
            <person name="Chaidir N."/>
            <person name="Claudel C."/>
            <person name="Donnadieu C."/>
            <person name="Faraut T."/>
            <person name="Fievet G."/>
            <person name="Helmstetter N."/>
            <person name="King M."/>
            <person name="Knapp S.J."/>
            <person name="Lai Z."/>
            <person name="Le Paslier M.C."/>
            <person name="Lippi Y."/>
            <person name="Lorenzon L."/>
            <person name="Mandel J.R."/>
            <person name="Marage G."/>
            <person name="Marchand G."/>
            <person name="Marquand E."/>
            <person name="Bret-Mestries E."/>
            <person name="Morien E."/>
            <person name="Nambeesan S."/>
            <person name="Nguyen T."/>
            <person name="Pegot-Espagnet P."/>
            <person name="Pouilly N."/>
            <person name="Raftis F."/>
            <person name="Sallet E."/>
            <person name="Schiex T."/>
            <person name="Thomas J."/>
            <person name="Vandecasteele C."/>
            <person name="Vares D."/>
            <person name="Vear F."/>
            <person name="Vautrin S."/>
            <person name="Crespi M."/>
            <person name="Mangin B."/>
            <person name="Burke J.M."/>
            <person name="Salse J."/>
            <person name="Munos S."/>
            <person name="Vincourt P."/>
            <person name="Rieseberg L.H."/>
            <person name="Langlade N.B."/>
        </authorList>
    </citation>
    <scope>NUCLEOTIDE SEQUENCE [LARGE SCALE GENOMIC DNA]</scope>
    <source>
        <strain evidence="9">cv. SF193</strain>
    </source>
</reference>
<keyword evidence="2" id="KW-0805">Transcription regulation</keyword>
<dbReference type="InterPro" id="IPR031066">
    <property type="entry name" value="bHLH_ALC-like_plant"/>
</dbReference>
<keyword evidence="4" id="KW-0804">Transcription</keyword>
<dbReference type="InParanoid" id="A0A251VND4"/>
<dbReference type="GO" id="GO:0046983">
    <property type="term" value="F:protein dimerization activity"/>
    <property type="evidence" value="ECO:0007669"/>
    <property type="project" value="InterPro"/>
</dbReference>
<dbReference type="SUPFAM" id="SSF47459">
    <property type="entry name" value="HLH, helix-loop-helix DNA-binding domain"/>
    <property type="match status" value="1"/>
</dbReference>
<dbReference type="OrthoDB" id="690068at2759"/>
<comment type="subcellular location">
    <subcellularLocation>
        <location evidence="1">Nucleus</location>
    </subcellularLocation>
</comment>
<dbReference type="Proteomes" id="UP000215914">
    <property type="component" value="Chromosome 1"/>
</dbReference>
<dbReference type="Pfam" id="PF00010">
    <property type="entry name" value="HLH"/>
    <property type="match status" value="1"/>
</dbReference>
<organism evidence="8 9">
    <name type="scientific">Helianthus annuus</name>
    <name type="common">Common sunflower</name>
    <dbReference type="NCBI Taxonomy" id="4232"/>
    <lineage>
        <taxon>Eukaryota</taxon>
        <taxon>Viridiplantae</taxon>
        <taxon>Streptophyta</taxon>
        <taxon>Embryophyta</taxon>
        <taxon>Tracheophyta</taxon>
        <taxon>Spermatophyta</taxon>
        <taxon>Magnoliopsida</taxon>
        <taxon>eudicotyledons</taxon>
        <taxon>Gunneridae</taxon>
        <taxon>Pentapetalae</taxon>
        <taxon>asterids</taxon>
        <taxon>campanulids</taxon>
        <taxon>Asterales</taxon>
        <taxon>Asteraceae</taxon>
        <taxon>Asteroideae</taxon>
        <taxon>Heliantheae alliance</taxon>
        <taxon>Heliantheae</taxon>
        <taxon>Helianthus</taxon>
    </lineage>
</organism>
<dbReference type="FunFam" id="4.10.280.10:FF:000004">
    <property type="entry name" value="Basic helix-loop-helix transcription factor"/>
    <property type="match status" value="1"/>
</dbReference>
<dbReference type="PANTHER" id="PTHR45855">
    <property type="entry name" value="TRANSCRIPTION FACTOR PIF1-RELATED"/>
    <property type="match status" value="1"/>
</dbReference>
<dbReference type="FunCoup" id="A0A251VND4">
    <property type="interactions" value="136"/>
</dbReference>
<feature type="region of interest" description="Disordered" evidence="6">
    <location>
        <begin position="354"/>
        <end position="396"/>
    </location>
</feature>
<evidence type="ECO:0000256" key="3">
    <source>
        <dbReference type="ARBA" id="ARBA00023125"/>
    </source>
</evidence>
<protein>
    <submittedName>
        <fullName evidence="8">Putative phytochrome interacting factor 3-like 5</fullName>
    </submittedName>
</protein>
<gene>
    <name evidence="8" type="primary">PIL5</name>
    <name evidence="8" type="ORF">HannXRQ_Chr01g0014781</name>
</gene>
<dbReference type="SMART" id="SM00353">
    <property type="entry name" value="HLH"/>
    <property type="match status" value="1"/>
</dbReference>
<feature type="domain" description="BHLH" evidence="7">
    <location>
        <begin position="192"/>
        <end position="241"/>
    </location>
</feature>
<evidence type="ECO:0000256" key="4">
    <source>
        <dbReference type="ARBA" id="ARBA00023163"/>
    </source>
</evidence>
<dbReference type="PROSITE" id="PS50888">
    <property type="entry name" value="BHLH"/>
    <property type="match status" value="1"/>
</dbReference>
<feature type="region of interest" description="Disordered" evidence="6">
    <location>
        <begin position="92"/>
        <end position="206"/>
    </location>
</feature>
<dbReference type="PANTHER" id="PTHR45855:SF16">
    <property type="entry name" value="TRANSCRIPTION FACTOR PIF1"/>
    <property type="match status" value="1"/>
</dbReference>
<feature type="compositionally biased region" description="Pro residues" evidence="6">
    <location>
        <begin position="56"/>
        <end position="65"/>
    </location>
</feature>
<evidence type="ECO:0000256" key="2">
    <source>
        <dbReference type="ARBA" id="ARBA00023015"/>
    </source>
</evidence>